<organism evidence="1 2">
    <name type="scientific">Phytophthora nicotianae</name>
    <name type="common">Potato buckeye rot agent</name>
    <name type="synonym">Phytophthora parasitica</name>
    <dbReference type="NCBI Taxonomy" id="4792"/>
    <lineage>
        <taxon>Eukaryota</taxon>
        <taxon>Sar</taxon>
        <taxon>Stramenopiles</taxon>
        <taxon>Oomycota</taxon>
        <taxon>Peronosporomycetes</taxon>
        <taxon>Peronosporales</taxon>
        <taxon>Peronosporaceae</taxon>
        <taxon>Phytophthora</taxon>
    </lineage>
</organism>
<name>A0A0W8C7N0_PHYNI</name>
<evidence type="ECO:0000313" key="1">
    <source>
        <dbReference type="EMBL" id="KUF80065.1"/>
    </source>
</evidence>
<dbReference type="AlphaFoldDB" id="A0A0W8C7N0"/>
<dbReference type="OrthoDB" id="117626at2759"/>
<reference evidence="1 2" key="1">
    <citation type="submission" date="2015-11" db="EMBL/GenBank/DDBJ databases">
        <title>Genomes and virulence difference between two physiological races of Phytophthora nicotianae.</title>
        <authorList>
            <person name="Liu H."/>
            <person name="Ma X."/>
            <person name="Yu H."/>
            <person name="Fang D."/>
            <person name="Li Y."/>
            <person name="Wang X."/>
            <person name="Wang W."/>
            <person name="Dong Y."/>
            <person name="Xiao B."/>
        </authorList>
    </citation>
    <scope>NUCLEOTIDE SEQUENCE [LARGE SCALE GENOMIC DNA]</scope>
    <source>
        <strain evidence="2">race 0</strain>
    </source>
</reference>
<comment type="caution">
    <text evidence="1">The sequence shown here is derived from an EMBL/GenBank/DDBJ whole genome shotgun (WGS) entry which is preliminary data.</text>
</comment>
<dbReference type="EMBL" id="LNFO01004639">
    <property type="protein sequence ID" value="KUF80065.1"/>
    <property type="molecule type" value="Genomic_DNA"/>
</dbReference>
<sequence>MIRSTHGMGNGGEKVWWAKVLKHYRKTKSDFDLYFWRAYWDFRFMVWDVNKRTPAMMYDRLNVVKATSPADKSYHIYINYLSFYEFYHGPTYNPIHVYGPKFKTD</sequence>
<dbReference type="Proteomes" id="UP000052943">
    <property type="component" value="Unassembled WGS sequence"/>
</dbReference>
<proteinExistence type="predicted"/>
<evidence type="ECO:0000313" key="2">
    <source>
        <dbReference type="Proteomes" id="UP000052943"/>
    </source>
</evidence>
<accession>A0A0W8C7N0</accession>
<gene>
    <name evidence="1" type="ORF">AM587_10012257</name>
</gene>
<protein>
    <submittedName>
        <fullName evidence="1">Uncharacterized protein</fullName>
    </submittedName>
</protein>